<dbReference type="SUPFAM" id="SSF52743">
    <property type="entry name" value="Subtilisin-like"/>
    <property type="match status" value="1"/>
</dbReference>
<keyword evidence="3" id="KW-1185">Reference proteome</keyword>
<name>A0ABT0PI79_9GAMM</name>
<sequence length="298" mass="33787">MHWFSRAFLFFALFSQFSLADTQKPYYRVAILDRFFPPVEGFSSAEQRDQHLALYGLVDVDDDDQKEPLYHGDLVRLLASNNQFTFITYPIQDNRSPISEILNNLRKINARFASQPIDALVLSWESSTLISNFDSLLETTQAEAYKNKVKEMGKSSEVWRDTYLIITELEKLTSKNVMIYTIAGNGGRNMVNTFSFAEGVVTVGAVESELDSYIANNAFVDTYAQAAYQLVRIDDAYGKPLGYDLNSDRCIDIPLNQLSGFRKTTDYPKTFWKVLKGSSFAAPTALKLELMKNLKTSC</sequence>
<evidence type="ECO:0000313" key="2">
    <source>
        <dbReference type="EMBL" id="MCL6270966.1"/>
    </source>
</evidence>
<comment type="caution">
    <text evidence="2">The sequence shown here is derived from an EMBL/GenBank/DDBJ whole genome shotgun (WGS) entry which is preliminary data.</text>
</comment>
<dbReference type="RefSeq" id="WP_249700275.1">
    <property type="nucleotide sequence ID" value="NZ_JAMFLX010000018.1"/>
</dbReference>
<dbReference type="Gene3D" id="3.40.50.200">
    <property type="entry name" value="Peptidase S8/S53 domain"/>
    <property type="match status" value="1"/>
</dbReference>
<feature type="signal peptide" evidence="1">
    <location>
        <begin position="1"/>
        <end position="20"/>
    </location>
</feature>
<dbReference type="InterPro" id="IPR036852">
    <property type="entry name" value="Peptidase_S8/S53_dom_sf"/>
</dbReference>
<dbReference type="EMBL" id="JAMFLX010000018">
    <property type="protein sequence ID" value="MCL6270966.1"/>
    <property type="molecule type" value="Genomic_DNA"/>
</dbReference>
<feature type="chain" id="PRO_5047253916" evidence="1">
    <location>
        <begin position="21"/>
        <end position="298"/>
    </location>
</feature>
<organism evidence="2 3">
    <name type="scientific">Parendozoicomonas callyspongiae</name>
    <dbReference type="NCBI Taxonomy" id="2942213"/>
    <lineage>
        <taxon>Bacteria</taxon>
        <taxon>Pseudomonadati</taxon>
        <taxon>Pseudomonadota</taxon>
        <taxon>Gammaproteobacteria</taxon>
        <taxon>Oceanospirillales</taxon>
        <taxon>Endozoicomonadaceae</taxon>
        <taxon>Parendozoicomonas</taxon>
    </lineage>
</organism>
<evidence type="ECO:0000256" key="1">
    <source>
        <dbReference type="SAM" id="SignalP"/>
    </source>
</evidence>
<proteinExistence type="predicted"/>
<gene>
    <name evidence="2" type="ORF">M3P05_13630</name>
</gene>
<protein>
    <submittedName>
        <fullName evidence="2">Uncharacterized protein</fullName>
    </submittedName>
</protein>
<keyword evidence="1" id="KW-0732">Signal</keyword>
<dbReference type="Proteomes" id="UP001203338">
    <property type="component" value="Unassembled WGS sequence"/>
</dbReference>
<reference evidence="2 3" key="1">
    <citation type="submission" date="2022-05" db="EMBL/GenBank/DDBJ databases">
        <authorList>
            <person name="Park J.-S."/>
        </authorList>
    </citation>
    <scope>NUCLEOTIDE SEQUENCE [LARGE SCALE GENOMIC DNA]</scope>
    <source>
        <strain evidence="2 3">2012CJ34-2</strain>
    </source>
</reference>
<evidence type="ECO:0000313" key="3">
    <source>
        <dbReference type="Proteomes" id="UP001203338"/>
    </source>
</evidence>
<accession>A0ABT0PI79</accession>